<dbReference type="AlphaFoldDB" id="A0A0K6FTL1"/>
<dbReference type="PANTHER" id="PTHR36681">
    <property type="entry name" value="NUCLEAR GTPASE, GERMINAL CENTER-ASSOCIATED, TANDEM DUPLICATE 3"/>
    <property type="match status" value="1"/>
</dbReference>
<reference evidence="1 2" key="1">
    <citation type="submission" date="2015-07" db="EMBL/GenBank/DDBJ databases">
        <authorList>
            <person name="Noorani M."/>
        </authorList>
    </citation>
    <scope>NUCLEOTIDE SEQUENCE [LARGE SCALE GENOMIC DNA]</scope>
    <source>
        <strain evidence="1">BBA 69670</strain>
    </source>
</reference>
<accession>A0A0K6FTL1</accession>
<gene>
    <name evidence="1" type="ORF">RSOLAG22IIIB_08487</name>
</gene>
<keyword evidence="2" id="KW-1185">Reference proteome</keyword>
<dbReference type="EMBL" id="CYGV01000802">
    <property type="protein sequence ID" value="CUA69473.1"/>
    <property type="molecule type" value="Genomic_DNA"/>
</dbReference>
<dbReference type="PANTHER" id="PTHR36681:SF3">
    <property type="entry name" value="NUCLEAR GTPASE, GERMINAL CENTER-ASSOCIATED, TANDEM DUPLICATE 3"/>
    <property type="match status" value="1"/>
</dbReference>
<evidence type="ECO:0000313" key="2">
    <source>
        <dbReference type="Proteomes" id="UP000044841"/>
    </source>
</evidence>
<dbReference type="Proteomes" id="UP000044841">
    <property type="component" value="Unassembled WGS sequence"/>
</dbReference>
<organism evidence="1 2">
    <name type="scientific">Rhizoctonia solani</name>
    <dbReference type="NCBI Taxonomy" id="456999"/>
    <lineage>
        <taxon>Eukaryota</taxon>
        <taxon>Fungi</taxon>
        <taxon>Dikarya</taxon>
        <taxon>Basidiomycota</taxon>
        <taxon>Agaricomycotina</taxon>
        <taxon>Agaricomycetes</taxon>
        <taxon>Cantharellales</taxon>
        <taxon>Ceratobasidiaceae</taxon>
        <taxon>Rhizoctonia</taxon>
    </lineage>
</organism>
<protein>
    <submittedName>
        <fullName evidence="1">Uncharacterized protein</fullName>
    </submittedName>
</protein>
<evidence type="ECO:0000313" key="1">
    <source>
        <dbReference type="EMBL" id="CUA69473.1"/>
    </source>
</evidence>
<name>A0A0K6FTL1_9AGAM</name>
<sequence length="378" mass="41602">MVGACLTLTQITTVSLNQMLVPAPILPSGGIGVACTSVVIEVAYHQYSSFSADIEFISREARKNEIENASGDIGDAEQGHTSSDLRKFLDASSDKVHAVYPNLIRKEMVKINPEALIQSHGKTARLLGTTMSIEYETATDLRRTLEPFVKASSGTNGRQIWPLVSRVRVRCNSWALETGCLLVNLPGVGDVNVARNQVAKHYTKKADHVWVVASIERAIDESVAKELIDKTFERELRYGKYNADAIAFIASKTDNIYEDEAAESLGLKNSPTFVQLQGELDQVESSQDVNEDKQHGSWQLEIERARLEKAKKCFNSLKPNEFVKGILAENFRKRLTGVDSGSSSCTQNARTIGMKILGKANTEHALMITEGDNSAILQ</sequence>
<proteinExistence type="predicted"/>